<keyword evidence="2" id="KW-0902">Two-component regulatory system</keyword>
<dbReference type="GO" id="GO:0000976">
    <property type="term" value="F:transcription cis-regulatory region binding"/>
    <property type="evidence" value="ECO:0007669"/>
    <property type="project" value="TreeGrafter"/>
</dbReference>
<gene>
    <name evidence="8" type="ORF">GbCGDNIH9_2151</name>
</gene>
<dbReference type="CDD" id="cd00383">
    <property type="entry name" value="trans_reg_C"/>
    <property type="match status" value="1"/>
</dbReference>
<dbReference type="GO" id="GO:0000156">
    <property type="term" value="F:phosphorelay response regulator activity"/>
    <property type="evidence" value="ECO:0007669"/>
    <property type="project" value="TreeGrafter"/>
</dbReference>
<evidence type="ECO:0000256" key="1">
    <source>
        <dbReference type="ARBA" id="ARBA00022553"/>
    </source>
</evidence>
<dbReference type="PANTHER" id="PTHR48111:SF1">
    <property type="entry name" value="TWO-COMPONENT RESPONSE REGULATOR ORR33"/>
    <property type="match status" value="1"/>
</dbReference>
<dbReference type="AlphaFoldDB" id="A0AAC9P9U3"/>
<dbReference type="InterPro" id="IPR036388">
    <property type="entry name" value="WH-like_DNA-bd_sf"/>
</dbReference>
<evidence type="ECO:0000256" key="2">
    <source>
        <dbReference type="ARBA" id="ARBA00023012"/>
    </source>
</evidence>
<evidence type="ECO:0000256" key="5">
    <source>
        <dbReference type="ARBA" id="ARBA00023163"/>
    </source>
</evidence>
<evidence type="ECO:0000259" key="7">
    <source>
        <dbReference type="PROSITE" id="PS51755"/>
    </source>
</evidence>
<keyword evidence="5" id="KW-0804">Transcription</keyword>
<dbReference type="InterPro" id="IPR001867">
    <property type="entry name" value="OmpR/PhoB-type_DNA-bd"/>
</dbReference>
<dbReference type="GO" id="GO:0005829">
    <property type="term" value="C:cytosol"/>
    <property type="evidence" value="ECO:0007669"/>
    <property type="project" value="TreeGrafter"/>
</dbReference>
<organism evidence="8 9">
    <name type="scientific">Granulibacter bethesdensis</name>
    <dbReference type="NCBI Taxonomy" id="364410"/>
    <lineage>
        <taxon>Bacteria</taxon>
        <taxon>Pseudomonadati</taxon>
        <taxon>Pseudomonadota</taxon>
        <taxon>Alphaproteobacteria</taxon>
        <taxon>Acetobacterales</taxon>
        <taxon>Acetobacteraceae</taxon>
        <taxon>Granulibacter</taxon>
    </lineage>
</organism>
<keyword evidence="4 6" id="KW-0238">DNA-binding</keyword>
<dbReference type="InterPro" id="IPR016032">
    <property type="entry name" value="Sig_transdc_resp-reg_C-effctor"/>
</dbReference>
<dbReference type="SMART" id="SM00862">
    <property type="entry name" value="Trans_reg_C"/>
    <property type="match status" value="1"/>
</dbReference>
<evidence type="ECO:0000256" key="4">
    <source>
        <dbReference type="ARBA" id="ARBA00023125"/>
    </source>
</evidence>
<keyword evidence="1" id="KW-0597">Phosphoprotein</keyword>
<evidence type="ECO:0000256" key="3">
    <source>
        <dbReference type="ARBA" id="ARBA00023015"/>
    </source>
</evidence>
<feature type="domain" description="OmpR/PhoB-type" evidence="7">
    <location>
        <begin position="134"/>
        <end position="232"/>
    </location>
</feature>
<accession>A0AAC9P9U3</accession>
<evidence type="ECO:0000256" key="6">
    <source>
        <dbReference type="PROSITE-ProRule" id="PRU01091"/>
    </source>
</evidence>
<feature type="DNA-binding region" description="OmpR/PhoB-type" evidence="6">
    <location>
        <begin position="134"/>
        <end position="232"/>
    </location>
</feature>
<dbReference type="PANTHER" id="PTHR48111">
    <property type="entry name" value="REGULATOR OF RPOS"/>
    <property type="match status" value="1"/>
</dbReference>
<dbReference type="Proteomes" id="UP000182373">
    <property type="component" value="Chromosome"/>
</dbReference>
<protein>
    <submittedName>
        <fullName evidence="8">Two-component response regulator</fullName>
    </submittedName>
</protein>
<dbReference type="EMBL" id="CP018191">
    <property type="protein sequence ID" value="APH55474.1"/>
    <property type="molecule type" value="Genomic_DNA"/>
</dbReference>
<dbReference type="GO" id="GO:0006355">
    <property type="term" value="P:regulation of DNA-templated transcription"/>
    <property type="evidence" value="ECO:0007669"/>
    <property type="project" value="InterPro"/>
</dbReference>
<evidence type="ECO:0000313" key="8">
    <source>
        <dbReference type="EMBL" id="APH55474.1"/>
    </source>
</evidence>
<name>A0AAC9P9U3_9PROT</name>
<sequence length="240" mass="26384">MTSYSGEIVSMKALVLGNVSNLVNELLSSMPGGKWDISSTQDPPELVKNLQDNDCNLVIIEGAALSLPPDVAVGQVRLVDETIPIIVLGVGEVEARVRCLTEGADEVFPKDVVAKELQARIMVRMKVPSRWTLHRELQVGQVLLDVQRRTARVGQEYLTLTPQEFSLLHILAQNAGDACSIALIMRHLSPNTTVRDPTLVRVNVCRLRQKLSAVHSGLTIFSVRKQGYRLVAEEKEEAAA</sequence>
<keyword evidence="3" id="KW-0805">Transcription regulation</keyword>
<dbReference type="GO" id="GO:0032993">
    <property type="term" value="C:protein-DNA complex"/>
    <property type="evidence" value="ECO:0007669"/>
    <property type="project" value="TreeGrafter"/>
</dbReference>
<reference evidence="9" key="1">
    <citation type="submission" date="2016-11" db="EMBL/GenBank/DDBJ databases">
        <title>Comparative genomic and phenotypic analysis of Granulibacter bethesdensis clinical isolates from patients with chronic granulomatous disease.</title>
        <authorList>
            <person name="Zarember K.A."/>
            <person name="Porcella S.F."/>
            <person name="Chu J."/>
            <person name="Ding L."/>
            <person name="Dahlstrom E."/>
            <person name="Barbian K."/>
            <person name="Martens C."/>
            <person name="Sykora L."/>
            <person name="Kramer S."/>
            <person name="Pettinato A.M."/>
            <person name="Hong H."/>
            <person name="Wald G."/>
            <person name="Berg L.J."/>
            <person name="Rogge L.S."/>
            <person name="Greenberg D.E."/>
            <person name="Falcone E.L."/>
            <person name="Neves J.F."/>
            <person name="Simoes M.J."/>
            <person name="Casal M."/>
            <person name="Rodriguez-Lopez F.C."/>
            <person name="Zelazny A."/>
            <person name="Gallin J.I."/>
            <person name="Holland S.M."/>
        </authorList>
    </citation>
    <scope>NUCLEOTIDE SEQUENCE [LARGE SCALE GENOMIC DNA]</scope>
    <source>
        <strain evidence="9">NIH9.1</strain>
    </source>
</reference>
<dbReference type="PROSITE" id="PS51755">
    <property type="entry name" value="OMPR_PHOB"/>
    <property type="match status" value="1"/>
</dbReference>
<dbReference type="InterPro" id="IPR039420">
    <property type="entry name" value="WalR-like"/>
</dbReference>
<dbReference type="Gene3D" id="1.10.10.10">
    <property type="entry name" value="Winged helix-like DNA-binding domain superfamily/Winged helix DNA-binding domain"/>
    <property type="match status" value="1"/>
</dbReference>
<proteinExistence type="predicted"/>
<dbReference type="SUPFAM" id="SSF46894">
    <property type="entry name" value="C-terminal effector domain of the bipartite response regulators"/>
    <property type="match status" value="1"/>
</dbReference>
<dbReference type="Pfam" id="PF00486">
    <property type="entry name" value="Trans_reg_C"/>
    <property type="match status" value="1"/>
</dbReference>
<evidence type="ECO:0000313" key="9">
    <source>
        <dbReference type="Proteomes" id="UP000182373"/>
    </source>
</evidence>